<reference evidence="1" key="1">
    <citation type="submission" date="2020-11" db="EMBL/GenBank/DDBJ databases">
        <title>Isolation and identification of active actinomycetes.</title>
        <authorList>
            <person name="Sun X."/>
        </authorList>
    </citation>
    <scope>NUCLEOTIDE SEQUENCE</scope>
    <source>
        <strain evidence="1">NEAU-A11</strain>
    </source>
</reference>
<accession>A0A931FZJ2</accession>
<dbReference type="AlphaFoldDB" id="A0A931FZJ2"/>
<sequence length="51" mass="5332">MTLSWEVLDRLARSGDLAADSTVTLGRVVPALADAHRAGTSRLPAVTEGRA</sequence>
<keyword evidence="2" id="KW-1185">Reference proteome</keyword>
<protein>
    <submittedName>
        <fullName evidence="1">Uncharacterized protein</fullName>
    </submittedName>
</protein>
<proteinExistence type="predicted"/>
<gene>
    <name evidence="1" type="ORF">I4J89_25565</name>
</gene>
<dbReference type="Proteomes" id="UP000598146">
    <property type="component" value="Unassembled WGS sequence"/>
</dbReference>
<dbReference type="EMBL" id="JADQTO010000012">
    <property type="protein sequence ID" value="MBG0564822.1"/>
    <property type="molecule type" value="Genomic_DNA"/>
</dbReference>
<evidence type="ECO:0000313" key="1">
    <source>
        <dbReference type="EMBL" id="MBG0564822.1"/>
    </source>
</evidence>
<evidence type="ECO:0000313" key="2">
    <source>
        <dbReference type="Proteomes" id="UP000598146"/>
    </source>
</evidence>
<dbReference type="RefSeq" id="WP_196416592.1">
    <property type="nucleotide sequence ID" value="NZ_JADQTO010000012.1"/>
</dbReference>
<comment type="caution">
    <text evidence="1">The sequence shown here is derived from an EMBL/GenBank/DDBJ whole genome shotgun (WGS) entry which is preliminary data.</text>
</comment>
<organism evidence="1 2">
    <name type="scientific">Actinoplanes aureus</name>
    <dbReference type="NCBI Taxonomy" id="2792083"/>
    <lineage>
        <taxon>Bacteria</taxon>
        <taxon>Bacillati</taxon>
        <taxon>Actinomycetota</taxon>
        <taxon>Actinomycetes</taxon>
        <taxon>Micromonosporales</taxon>
        <taxon>Micromonosporaceae</taxon>
        <taxon>Actinoplanes</taxon>
    </lineage>
</organism>
<name>A0A931FZJ2_9ACTN</name>